<evidence type="ECO:0000256" key="2">
    <source>
        <dbReference type="ARBA" id="ARBA00022840"/>
    </source>
</evidence>
<comment type="caution">
    <text evidence="5">The sequence shown here is derived from an EMBL/GenBank/DDBJ whole genome shotgun (WGS) entry which is preliminary data.</text>
</comment>
<name>A0A3A2ZCK8_9EURO</name>
<organism evidence="5 6">
    <name type="scientific">Aspergillus sclerotialis</name>
    <dbReference type="NCBI Taxonomy" id="2070753"/>
    <lineage>
        <taxon>Eukaryota</taxon>
        <taxon>Fungi</taxon>
        <taxon>Dikarya</taxon>
        <taxon>Ascomycota</taxon>
        <taxon>Pezizomycotina</taxon>
        <taxon>Eurotiomycetes</taxon>
        <taxon>Eurotiomycetidae</taxon>
        <taxon>Eurotiales</taxon>
        <taxon>Aspergillaceae</taxon>
        <taxon>Aspergillus</taxon>
        <taxon>Aspergillus subgen. Polypaecilum</taxon>
    </lineage>
</organism>
<dbReference type="GO" id="GO:0005524">
    <property type="term" value="F:ATP binding"/>
    <property type="evidence" value="ECO:0007669"/>
    <property type="project" value="UniProtKB-KW"/>
</dbReference>
<dbReference type="STRING" id="2070753.A0A3A2ZCK8"/>
<evidence type="ECO:0000256" key="1">
    <source>
        <dbReference type="ARBA" id="ARBA00022741"/>
    </source>
</evidence>
<keyword evidence="6" id="KW-1185">Reference proteome</keyword>
<proteinExistence type="predicted"/>
<evidence type="ECO:0000313" key="6">
    <source>
        <dbReference type="Proteomes" id="UP000266188"/>
    </source>
</evidence>
<feature type="compositionally biased region" description="Polar residues" evidence="4">
    <location>
        <begin position="1"/>
        <end position="11"/>
    </location>
</feature>
<dbReference type="FunFam" id="3.30.420.40:FF:000115">
    <property type="entry name" value="Pantothenate kinase PanK"/>
    <property type="match status" value="1"/>
</dbReference>
<dbReference type="GO" id="GO:0015937">
    <property type="term" value="P:coenzyme A biosynthetic process"/>
    <property type="evidence" value="ECO:0007669"/>
    <property type="project" value="UniProtKB-KW"/>
</dbReference>
<dbReference type="OrthoDB" id="498611at2759"/>
<dbReference type="GO" id="GO:0004594">
    <property type="term" value="F:pantothenate kinase activity"/>
    <property type="evidence" value="ECO:0007669"/>
    <property type="project" value="TreeGrafter"/>
</dbReference>
<dbReference type="Gene3D" id="3.30.420.510">
    <property type="match status" value="1"/>
</dbReference>
<keyword evidence="3" id="KW-0173">Coenzyme A biosynthesis</keyword>
<evidence type="ECO:0000256" key="3">
    <source>
        <dbReference type="ARBA" id="ARBA00022993"/>
    </source>
</evidence>
<keyword evidence="5" id="KW-0418">Kinase</keyword>
<protein>
    <submittedName>
        <fullName evidence="5">Pantothenate kinase</fullName>
    </submittedName>
</protein>
<dbReference type="InterPro" id="IPR004567">
    <property type="entry name" value="Type_II_PanK"/>
</dbReference>
<dbReference type="Proteomes" id="UP000266188">
    <property type="component" value="Unassembled WGS sequence"/>
</dbReference>
<keyword evidence="1" id="KW-0547">Nucleotide-binding</keyword>
<accession>A0A3A2ZCK8</accession>
<dbReference type="SUPFAM" id="SSF53067">
    <property type="entry name" value="Actin-like ATPase domain"/>
    <property type="match status" value="2"/>
</dbReference>
<sequence length="443" mass="48935">MTSSVNNSAISDSHAAESSDARAGRFTQAITNPGTVKINVKGAFIVDDEPRSKSPVNTDGVHYESKDIRLPHHKGVVSHVAVDIGGSLAKLVYFTRELDAPDNGGRLNFINFETHRIDLCIQFIQQLKQEHNRENGSSQDELCVVATGGGAYKYYDKLKEALQVNILREDEMQCLITGLDFFITEIPNEVFNYSEAQPMEFAEPRPGPEVYPYLLVNIGSGVSMIKVSGPKEFQRVGGTHLGGGTFWGIMSLLTGARTFDDMLAMADRGDNSGVDMLVGDIYGMDYNKIGLKSTAIASTFGKVFRLKNAAERSAEDGGNLGNDEDDQTNGDVRFSHEDMSRSLLYAISNNIGQIAYLQSEKHQVKHIYFGGSFIRGHRQTMNTLSYAIRFWSKGEKQAYFLRHEGYLGAVGAFIRRQPANWGRRNSIDDAPAPAVRMAAQHQS</sequence>
<feature type="region of interest" description="Disordered" evidence="4">
    <location>
        <begin position="1"/>
        <end position="22"/>
    </location>
</feature>
<dbReference type="GO" id="GO:0005634">
    <property type="term" value="C:nucleus"/>
    <property type="evidence" value="ECO:0007669"/>
    <property type="project" value="TreeGrafter"/>
</dbReference>
<dbReference type="InterPro" id="IPR043129">
    <property type="entry name" value="ATPase_NBD"/>
</dbReference>
<dbReference type="CDD" id="cd24123">
    <property type="entry name" value="ASKHA_NBD_PanK-II_Pank4"/>
    <property type="match status" value="1"/>
</dbReference>
<dbReference type="FunFam" id="3.30.420.510:FF:000005">
    <property type="entry name" value="Probable pantothenate kinase"/>
    <property type="match status" value="1"/>
</dbReference>
<dbReference type="GO" id="GO:0005829">
    <property type="term" value="C:cytosol"/>
    <property type="evidence" value="ECO:0007669"/>
    <property type="project" value="TreeGrafter"/>
</dbReference>
<reference evidence="6" key="1">
    <citation type="submission" date="2017-02" db="EMBL/GenBank/DDBJ databases">
        <authorList>
            <person name="Tafer H."/>
            <person name="Lopandic K."/>
        </authorList>
    </citation>
    <scope>NUCLEOTIDE SEQUENCE [LARGE SCALE GENOMIC DNA]</scope>
    <source>
        <strain evidence="6">CBS 366.77</strain>
    </source>
</reference>
<gene>
    <name evidence="5" type="ORF">PHISCL_06987</name>
</gene>
<dbReference type="PANTHER" id="PTHR12280">
    <property type="entry name" value="PANTOTHENATE KINASE"/>
    <property type="match status" value="1"/>
</dbReference>
<dbReference type="PANTHER" id="PTHR12280:SF20">
    <property type="entry name" value="4'-PHOSPHOPANTETHEINE PHOSPHATASE"/>
    <property type="match status" value="1"/>
</dbReference>
<keyword evidence="2" id="KW-0067">ATP-binding</keyword>
<evidence type="ECO:0000313" key="5">
    <source>
        <dbReference type="EMBL" id="RJE20666.1"/>
    </source>
</evidence>
<evidence type="ECO:0000256" key="4">
    <source>
        <dbReference type="SAM" id="MobiDB-lite"/>
    </source>
</evidence>
<dbReference type="AlphaFoldDB" id="A0A3A2ZCK8"/>
<dbReference type="Gene3D" id="3.30.420.40">
    <property type="match status" value="1"/>
</dbReference>
<dbReference type="Pfam" id="PF03630">
    <property type="entry name" value="Fumble"/>
    <property type="match status" value="1"/>
</dbReference>
<keyword evidence="5" id="KW-0808">Transferase</keyword>
<dbReference type="NCBIfam" id="TIGR00555">
    <property type="entry name" value="panK_eukar"/>
    <property type="match status" value="1"/>
</dbReference>
<dbReference type="EMBL" id="MVGC01000286">
    <property type="protein sequence ID" value="RJE20666.1"/>
    <property type="molecule type" value="Genomic_DNA"/>
</dbReference>